<evidence type="ECO:0000256" key="2">
    <source>
        <dbReference type="ARBA" id="ARBA00022679"/>
    </source>
</evidence>
<dbReference type="PANTHER" id="PTHR34136:SF1">
    <property type="entry name" value="UDP-N-ACETYL-D-MANNOSAMINURONIC ACID TRANSFERASE"/>
    <property type="match status" value="1"/>
</dbReference>
<dbReference type="NCBIfam" id="TIGR00696">
    <property type="entry name" value="wecG_tagA_cpsF"/>
    <property type="match status" value="1"/>
</dbReference>
<reference evidence="3 4" key="1">
    <citation type="journal article" date="2016" name="Nat. Commun.">
        <title>Thousands of microbial genomes shed light on interconnected biogeochemical processes in an aquifer system.</title>
        <authorList>
            <person name="Anantharaman K."/>
            <person name="Brown C.T."/>
            <person name="Hug L.A."/>
            <person name="Sharon I."/>
            <person name="Castelle C.J."/>
            <person name="Probst A.J."/>
            <person name="Thomas B.C."/>
            <person name="Singh A."/>
            <person name="Wilkins M.J."/>
            <person name="Karaoz U."/>
            <person name="Brodie E.L."/>
            <person name="Williams K.H."/>
            <person name="Hubbard S.S."/>
            <person name="Banfield J.F."/>
        </authorList>
    </citation>
    <scope>NUCLEOTIDE SEQUENCE [LARGE SCALE GENOMIC DNA]</scope>
</reference>
<keyword evidence="2" id="KW-0808">Transferase</keyword>
<evidence type="ECO:0000256" key="1">
    <source>
        <dbReference type="ARBA" id="ARBA00022676"/>
    </source>
</evidence>
<evidence type="ECO:0000313" key="3">
    <source>
        <dbReference type="EMBL" id="OGE90578.1"/>
    </source>
</evidence>
<dbReference type="EMBL" id="MFEY01000005">
    <property type="protein sequence ID" value="OGE90578.1"/>
    <property type="molecule type" value="Genomic_DNA"/>
</dbReference>
<dbReference type="AlphaFoldDB" id="A0A1F5PKW1"/>
<evidence type="ECO:0000313" key="4">
    <source>
        <dbReference type="Proteomes" id="UP000177682"/>
    </source>
</evidence>
<comment type="caution">
    <text evidence="3">The sequence shown here is derived from an EMBL/GenBank/DDBJ whole genome shotgun (WGS) entry which is preliminary data.</text>
</comment>
<dbReference type="GO" id="GO:0016758">
    <property type="term" value="F:hexosyltransferase activity"/>
    <property type="evidence" value="ECO:0007669"/>
    <property type="project" value="TreeGrafter"/>
</dbReference>
<dbReference type="InterPro" id="IPR004629">
    <property type="entry name" value="WecG_TagA_CpsF"/>
</dbReference>
<accession>A0A1F5PKW1</accession>
<protein>
    <recommendedName>
        <fullName evidence="5">Glycosyl transferase</fullName>
    </recommendedName>
</protein>
<dbReference type="CDD" id="cd06533">
    <property type="entry name" value="Glyco_transf_WecG_TagA"/>
    <property type="match status" value="1"/>
</dbReference>
<dbReference type="Pfam" id="PF03808">
    <property type="entry name" value="Glyco_tran_WecG"/>
    <property type="match status" value="1"/>
</dbReference>
<organism evidence="3 4">
    <name type="scientific">Candidatus Doudnabacteria bacterium RIFCSPHIGHO2_12_FULL_48_16</name>
    <dbReference type="NCBI Taxonomy" id="1817838"/>
    <lineage>
        <taxon>Bacteria</taxon>
        <taxon>Candidatus Doudnaibacteriota</taxon>
    </lineage>
</organism>
<evidence type="ECO:0008006" key="5">
    <source>
        <dbReference type="Google" id="ProtNLM"/>
    </source>
</evidence>
<name>A0A1F5PKW1_9BACT</name>
<dbReference type="PANTHER" id="PTHR34136">
    <property type="match status" value="1"/>
</dbReference>
<sequence length="264" mass="29866">MKSSIAGVLVDNITKHEAIEAIDNFVKSGQPHSVVTPYSELIVWALDNSSYRNILNNADLSLPDGVGILWAAKYLSSPKVGLWRSLLSIIFDRPYIRSVIQEQISGSRFIYDIAELAEEKNYSLSLVGGSGNVAAQSAYELKKLFSNLNIKLALSGRPFDAKIVEEISRSNSDILLIAYSPPKQEIWLSQNLPDLNVRVAMGVGGSFDYIAKKHPVAPSWAKSWGLEWFWRLITQPWRLKRIWNAVPMFIWKIYKYKKYARSSN</sequence>
<gene>
    <name evidence="3" type="ORF">A3E29_02165</name>
</gene>
<dbReference type="Proteomes" id="UP000177682">
    <property type="component" value="Unassembled WGS sequence"/>
</dbReference>
<keyword evidence="1" id="KW-0328">Glycosyltransferase</keyword>
<proteinExistence type="predicted"/>